<dbReference type="SMART" id="SM00479">
    <property type="entry name" value="EXOIII"/>
    <property type="match status" value="1"/>
</dbReference>
<dbReference type="OrthoDB" id="8191639at2759"/>
<dbReference type="InterPro" id="IPR012337">
    <property type="entry name" value="RNaseH-like_sf"/>
</dbReference>
<dbReference type="EMBL" id="CAJNNV010026663">
    <property type="protein sequence ID" value="CAE8618756.1"/>
    <property type="molecule type" value="Genomic_DNA"/>
</dbReference>
<feature type="region of interest" description="Disordered" evidence="7">
    <location>
        <begin position="447"/>
        <end position="477"/>
    </location>
</feature>
<dbReference type="Pfam" id="PF00929">
    <property type="entry name" value="RNase_T"/>
    <property type="match status" value="1"/>
</dbReference>
<evidence type="ECO:0000259" key="8">
    <source>
        <dbReference type="SMART" id="SM00479"/>
    </source>
</evidence>
<dbReference type="AlphaFoldDB" id="A0A813G7T1"/>
<dbReference type="GO" id="GO:0005634">
    <property type="term" value="C:nucleus"/>
    <property type="evidence" value="ECO:0007669"/>
    <property type="project" value="UniProtKB-SubCell"/>
</dbReference>
<evidence type="ECO:0000313" key="10">
    <source>
        <dbReference type="Proteomes" id="UP000654075"/>
    </source>
</evidence>
<feature type="non-terminal residue" evidence="9">
    <location>
        <position position="1"/>
    </location>
</feature>
<evidence type="ECO:0000256" key="7">
    <source>
        <dbReference type="SAM" id="MobiDB-lite"/>
    </source>
</evidence>
<evidence type="ECO:0000256" key="4">
    <source>
        <dbReference type="ARBA" id="ARBA00022801"/>
    </source>
</evidence>
<dbReference type="FunFam" id="3.30.420.10:FF:000031">
    <property type="entry name" value="RNA exonuclease 1"/>
    <property type="match status" value="1"/>
</dbReference>
<keyword evidence="5" id="KW-0269">Exonuclease</keyword>
<comment type="caution">
    <text evidence="9">The sequence shown here is derived from an EMBL/GenBank/DDBJ whole genome shotgun (WGS) entry which is preliminary data.</text>
</comment>
<dbReference type="InterPro" id="IPR013520">
    <property type="entry name" value="Ribonucl_H"/>
</dbReference>
<dbReference type="InterPro" id="IPR034922">
    <property type="entry name" value="REX1-like_exo"/>
</dbReference>
<evidence type="ECO:0000256" key="1">
    <source>
        <dbReference type="ARBA" id="ARBA00004123"/>
    </source>
</evidence>
<dbReference type="CDD" id="cd06145">
    <property type="entry name" value="REX1_like"/>
    <property type="match status" value="1"/>
</dbReference>
<keyword evidence="6" id="KW-0539">Nucleus</keyword>
<dbReference type="PANTHER" id="PTHR12801:SF115">
    <property type="entry name" value="FI18136P1-RELATED"/>
    <property type="match status" value="1"/>
</dbReference>
<keyword evidence="4" id="KW-0378">Hydrolase</keyword>
<dbReference type="SUPFAM" id="SSF53098">
    <property type="entry name" value="Ribonuclease H-like"/>
    <property type="match status" value="1"/>
</dbReference>
<dbReference type="OMA" id="CKVHAGG"/>
<evidence type="ECO:0000256" key="5">
    <source>
        <dbReference type="ARBA" id="ARBA00022839"/>
    </source>
</evidence>
<comment type="subcellular location">
    <subcellularLocation>
        <location evidence="1">Nucleus</location>
    </subcellularLocation>
</comment>
<organism evidence="9 10">
    <name type="scientific">Polarella glacialis</name>
    <name type="common">Dinoflagellate</name>
    <dbReference type="NCBI Taxonomy" id="89957"/>
    <lineage>
        <taxon>Eukaryota</taxon>
        <taxon>Sar</taxon>
        <taxon>Alveolata</taxon>
        <taxon>Dinophyceae</taxon>
        <taxon>Suessiales</taxon>
        <taxon>Suessiaceae</taxon>
        <taxon>Polarella</taxon>
    </lineage>
</organism>
<dbReference type="Proteomes" id="UP000654075">
    <property type="component" value="Unassembled WGS sequence"/>
</dbReference>
<evidence type="ECO:0000256" key="6">
    <source>
        <dbReference type="ARBA" id="ARBA00023242"/>
    </source>
</evidence>
<proteinExistence type="inferred from homology"/>
<evidence type="ECO:0000256" key="2">
    <source>
        <dbReference type="ARBA" id="ARBA00006357"/>
    </source>
</evidence>
<dbReference type="Gene3D" id="3.30.420.10">
    <property type="entry name" value="Ribonuclease H-like superfamily/Ribonuclease H"/>
    <property type="match status" value="1"/>
</dbReference>
<evidence type="ECO:0000256" key="3">
    <source>
        <dbReference type="ARBA" id="ARBA00022722"/>
    </source>
</evidence>
<reference evidence="9" key="1">
    <citation type="submission" date="2021-02" db="EMBL/GenBank/DDBJ databases">
        <authorList>
            <person name="Dougan E. K."/>
            <person name="Rhodes N."/>
            <person name="Thang M."/>
            <person name="Chan C."/>
        </authorList>
    </citation>
    <scope>NUCLEOTIDE SEQUENCE</scope>
</reference>
<dbReference type="InterPro" id="IPR047021">
    <property type="entry name" value="REXO1/3/4-like"/>
</dbReference>
<name>A0A813G7T1_POLGL</name>
<gene>
    <name evidence="9" type="ORF">PGLA1383_LOCUS36355</name>
</gene>
<dbReference type="InterPro" id="IPR036397">
    <property type="entry name" value="RNaseH_sf"/>
</dbReference>
<dbReference type="GO" id="GO:0004527">
    <property type="term" value="F:exonuclease activity"/>
    <property type="evidence" value="ECO:0007669"/>
    <property type="project" value="UniProtKB-KW"/>
</dbReference>
<dbReference type="GO" id="GO:0010629">
    <property type="term" value="P:negative regulation of gene expression"/>
    <property type="evidence" value="ECO:0007669"/>
    <property type="project" value="UniProtKB-ARBA"/>
</dbReference>
<feature type="domain" description="Exonuclease" evidence="8">
    <location>
        <begin position="240"/>
        <end position="398"/>
    </location>
</feature>
<sequence length="501" mass="52833">MDAETASKKRASDDDPSDWCKVHAGGKKKAKLNVGVDLKAGSYQPTLSDVQNLLLRIFTGEYGENPKWVCIRGMNLVQSSLVVMIPCLDSKTVQANESSAPVLAQLIQGKGALVMKSSGEVEHFPKDQGILSAGCVLVRKLLSAQAKPAVTCRRPPQAAAEDSILRKKPPISTYLASKEEMARSGYPDEEMLSQPGWVTTRRNGGVVRAEGTEGAGEGGAAVASAAAATPLFERDPDIANLLALDCEMVMTASGSALARISVVGPDGAAVYDTLVKPAEKVTDYLTQFSGITEELLAGVSVSLADVQARLLELLSEKTILVGHSLENDLQTLQLVHDRVVDTVLIYPHARGWPQRQGLAGLSSSVLKKKLDRTAGHDSIADANVALKLALLKFEKGPGFGASAGESAPLGRLLRSANVGLTLADAENPLPSSGSQVSRWHMEGCSEASSSSAVAESRDSSSAEAAEASQPLQKPQRSVRLEVLRGYESICQAAAAGKSKVE</sequence>
<accession>A0A813G7T1</accession>
<keyword evidence="3" id="KW-0540">Nuclease</keyword>
<protein>
    <recommendedName>
        <fullName evidence="8">Exonuclease domain-containing protein</fullName>
    </recommendedName>
</protein>
<keyword evidence="10" id="KW-1185">Reference proteome</keyword>
<comment type="similarity">
    <text evidence="2">Belongs to the REXO1/REXO3 family.</text>
</comment>
<dbReference type="PANTHER" id="PTHR12801">
    <property type="entry name" value="RNA EXONUCLEASE REXO1 / RECO3 FAMILY MEMBER-RELATED"/>
    <property type="match status" value="1"/>
</dbReference>
<dbReference type="GO" id="GO:0003676">
    <property type="term" value="F:nucleic acid binding"/>
    <property type="evidence" value="ECO:0007669"/>
    <property type="project" value="InterPro"/>
</dbReference>
<evidence type="ECO:0000313" key="9">
    <source>
        <dbReference type="EMBL" id="CAE8618756.1"/>
    </source>
</evidence>